<comment type="caution">
    <text evidence="1">The sequence shown here is derived from an EMBL/GenBank/DDBJ whole genome shotgun (WGS) entry which is preliminary data.</text>
</comment>
<organism evidence="1 2">
    <name type="scientific">Holothuria leucospilota</name>
    <name type="common">Black long sea cucumber</name>
    <name type="synonym">Mertensiothuria leucospilota</name>
    <dbReference type="NCBI Taxonomy" id="206669"/>
    <lineage>
        <taxon>Eukaryota</taxon>
        <taxon>Metazoa</taxon>
        <taxon>Echinodermata</taxon>
        <taxon>Eleutherozoa</taxon>
        <taxon>Echinozoa</taxon>
        <taxon>Holothuroidea</taxon>
        <taxon>Aspidochirotacea</taxon>
        <taxon>Aspidochirotida</taxon>
        <taxon>Holothuriidae</taxon>
        <taxon>Holothuria</taxon>
    </lineage>
</organism>
<evidence type="ECO:0000313" key="1">
    <source>
        <dbReference type="EMBL" id="KAJ8031848.1"/>
    </source>
</evidence>
<sequence>MEMTSLVDYLEESCNTIDEEIQYVGVQMSNTIFVSLPNASYYTLGLSSVGDDYSGKEANDCDDDVENNFEGGEGIRHQCFFKILQSQHPSPLRRLLPVLIRSFGMPKILKPSQVQDKKTMKSSLCWKKSSSNSKIFIVRPLRKESANKLQSKVPVLPTEQDMETYLLLHAFSQIFKSQ</sequence>
<evidence type="ECO:0000313" key="2">
    <source>
        <dbReference type="Proteomes" id="UP001152320"/>
    </source>
</evidence>
<proteinExistence type="predicted"/>
<dbReference type="EMBL" id="JAIZAY010000012">
    <property type="protein sequence ID" value="KAJ8031848.1"/>
    <property type="molecule type" value="Genomic_DNA"/>
</dbReference>
<gene>
    <name evidence="1" type="ORF">HOLleu_25182</name>
</gene>
<name>A0A9Q1BRP2_HOLLE</name>
<dbReference type="Proteomes" id="UP001152320">
    <property type="component" value="Chromosome 12"/>
</dbReference>
<reference evidence="1" key="1">
    <citation type="submission" date="2021-10" db="EMBL/GenBank/DDBJ databases">
        <title>Tropical sea cucumber genome reveals ecological adaptation and Cuvierian tubules defense mechanism.</title>
        <authorList>
            <person name="Chen T."/>
        </authorList>
    </citation>
    <scope>NUCLEOTIDE SEQUENCE</scope>
    <source>
        <strain evidence="1">Nanhai2018</strain>
        <tissue evidence="1">Muscle</tissue>
    </source>
</reference>
<dbReference type="AlphaFoldDB" id="A0A9Q1BRP2"/>
<keyword evidence="2" id="KW-1185">Reference proteome</keyword>
<accession>A0A9Q1BRP2</accession>
<protein>
    <submittedName>
        <fullName evidence="1">Uncharacterized protein</fullName>
    </submittedName>
</protein>